<comment type="caution">
    <text evidence="1">The sequence shown here is derived from an EMBL/GenBank/DDBJ whole genome shotgun (WGS) entry which is preliminary data.</text>
</comment>
<keyword evidence="2" id="KW-1185">Reference proteome</keyword>
<dbReference type="AlphaFoldDB" id="A0A8S1R955"/>
<reference evidence="1" key="1">
    <citation type="submission" date="2021-01" db="EMBL/GenBank/DDBJ databases">
        <authorList>
            <consortium name="Genoscope - CEA"/>
            <person name="William W."/>
        </authorList>
    </citation>
    <scope>NUCLEOTIDE SEQUENCE</scope>
</reference>
<accession>A0A8S1R955</accession>
<name>A0A8S1R955_9CILI</name>
<dbReference type="Proteomes" id="UP000692954">
    <property type="component" value="Unassembled WGS sequence"/>
</dbReference>
<dbReference type="EMBL" id="CAJJDN010000145">
    <property type="protein sequence ID" value="CAD8123465.1"/>
    <property type="molecule type" value="Genomic_DNA"/>
</dbReference>
<organism evidence="1 2">
    <name type="scientific">Paramecium sonneborni</name>
    <dbReference type="NCBI Taxonomy" id="65129"/>
    <lineage>
        <taxon>Eukaryota</taxon>
        <taxon>Sar</taxon>
        <taxon>Alveolata</taxon>
        <taxon>Ciliophora</taxon>
        <taxon>Intramacronucleata</taxon>
        <taxon>Oligohymenophorea</taxon>
        <taxon>Peniculida</taxon>
        <taxon>Parameciidae</taxon>
        <taxon>Paramecium</taxon>
    </lineage>
</organism>
<evidence type="ECO:0000313" key="1">
    <source>
        <dbReference type="EMBL" id="CAD8123465.1"/>
    </source>
</evidence>
<evidence type="ECO:0000313" key="2">
    <source>
        <dbReference type="Proteomes" id="UP000692954"/>
    </source>
</evidence>
<proteinExistence type="predicted"/>
<protein>
    <submittedName>
        <fullName evidence="1">Uncharacterized protein</fullName>
    </submittedName>
</protein>
<gene>
    <name evidence="1" type="ORF">PSON_ATCC_30995.1.T1450011</name>
</gene>
<dbReference type="OrthoDB" id="312418at2759"/>
<sequence length="91" mass="10702">MMLFIQYVSRQMELLQLQVVGITQSIYGILKHDNKKPNQMVILVSLLQCVSHQMELLYFQVVMISQFVYGIVKHDNIMPNQMVIMIKKFLV</sequence>